<gene>
    <name evidence="1" type="ORF">BJ963_000484</name>
</gene>
<comment type="caution">
    <text evidence="1">The sequence shown here is derived from an EMBL/GenBank/DDBJ whole genome shotgun (WGS) entry which is preliminary data.</text>
</comment>
<accession>A0A852SW79</accession>
<name>A0A852SW79_9MICO</name>
<evidence type="ECO:0000313" key="2">
    <source>
        <dbReference type="Proteomes" id="UP000589620"/>
    </source>
</evidence>
<sequence>MPQDEGRIVDRFLRSLERAPGVRVVDADGLVLQVTAPDGRIVEVRVEEEALLANAREVAADSTLHGLAGSDTLDRSFTLFFLHLQTAVTDSSRQPARLRYTAQGVVPDDGRIGMLPA</sequence>
<organism evidence="1 2">
    <name type="scientific">Leifsonia soli</name>
    <dbReference type="NCBI Taxonomy" id="582665"/>
    <lineage>
        <taxon>Bacteria</taxon>
        <taxon>Bacillati</taxon>
        <taxon>Actinomycetota</taxon>
        <taxon>Actinomycetes</taxon>
        <taxon>Micrococcales</taxon>
        <taxon>Microbacteriaceae</taxon>
        <taxon>Leifsonia</taxon>
    </lineage>
</organism>
<proteinExistence type="predicted"/>
<protein>
    <submittedName>
        <fullName evidence="1">Uncharacterized protein</fullName>
    </submittedName>
</protein>
<reference evidence="1 2" key="1">
    <citation type="submission" date="2020-07" db="EMBL/GenBank/DDBJ databases">
        <title>Sequencing the genomes of 1000 actinobacteria strains.</title>
        <authorList>
            <person name="Klenk H.-P."/>
        </authorList>
    </citation>
    <scope>NUCLEOTIDE SEQUENCE [LARGE SCALE GENOMIC DNA]</scope>
    <source>
        <strain evidence="1 2">DSM 23871</strain>
    </source>
</reference>
<evidence type="ECO:0000313" key="1">
    <source>
        <dbReference type="EMBL" id="NYD72965.1"/>
    </source>
</evidence>
<dbReference type="EMBL" id="JACCBJ010000001">
    <property type="protein sequence ID" value="NYD72965.1"/>
    <property type="molecule type" value="Genomic_DNA"/>
</dbReference>
<keyword evidence="2" id="KW-1185">Reference proteome</keyword>
<dbReference type="RefSeq" id="WP_179454358.1">
    <property type="nucleotide sequence ID" value="NZ_BAAAPX010000001.1"/>
</dbReference>
<dbReference type="AlphaFoldDB" id="A0A852SW79"/>
<dbReference type="Proteomes" id="UP000589620">
    <property type="component" value="Unassembled WGS sequence"/>
</dbReference>